<evidence type="ECO:0008006" key="2">
    <source>
        <dbReference type="Google" id="ProtNLM"/>
    </source>
</evidence>
<name>A0A3B1C312_9ZZZZ</name>
<dbReference type="EMBL" id="UOGD01000095">
    <property type="protein sequence ID" value="VAX18218.1"/>
    <property type="molecule type" value="Genomic_DNA"/>
</dbReference>
<protein>
    <recommendedName>
        <fullName evidence="2">Neutral/alkaline non-lysosomal ceramidase N-terminal domain-containing protein</fullName>
    </recommendedName>
</protein>
<evidence type="ECO:0000313" key="1">
    <source>
        <dbReference type="EMBL" id="VAX18218.1"/>
    </source>
</evidence>
<reference evidence="1" key="1">
    <citation type="submission" date="2018-06" db="EMBL/GenBank/DDBJ databases">
        <authorList>
            <person name="Zhirakovskaya E."/>
        </authorList>
    </citation>
    <scope>NUCLEOTIDE SEQUENCE</scope>
</reference>
<proteinExistence type="predicted"/>
<accession>A0A3B1C312</accession>
<sequence length="417" mass="45836">MYKMFMFILTLAALTLSIHAQQLKVGASYKNITPNPLLPVSGGVGIPKPSNIKWGELTTRALVLTKGDTKVAIVSIDNLGVPKLIGDRIRTLVPEIKPKNIIIGVTHTHSAPDVYGFADEKGNTGTDLKYIDFLVKQTAAAINEAYKSIKPANVKIAVGKAKGKIAYNAYAPKLYDPRCGVMQFISTDNNKVISTLVNYAIHPEVVGNSQGVTTPDLIGPLYDKIESKVGGMAIFMNSAQGGMVTADNRRNNGKEVKDWNECIRIGELLANEALRIISGAEVQKDPQIFIASKDFDLPVDSDLMKFVLNHTILNYNMPNSETVSTRMNLVNIGNAQVITIPGEALPNIGFYIKRKMRTKNPFIFGLTNDAYGYILTKEDFNSFERYNYITRTSLGERTEGIIVNEAMELIKESPSAE</sequence>
<dbReference type="AlphaFoldDB" id="A0A3B1C312"/>
<gene>
    <name evidence="1" type="ORF">MNBD_IGNAVI01-1967</name>
</gene>
<organism evidence="1">
    <name type="scientific">hydrothermal vent metagenome</name>
    <dbReference type="NCBI Taxonomy" id="652676"/>
    <lineage>
        <taxon>unclassified sequences</taxon>
        <taxon>metagenomes</taxon>
        <taxon>ecological metagenomes</taxon>
    </lineage>
</organism>